<feature type="chain" id="PRO_5046102840" evidence="7">
    <location>
        <begin position="21"/>
        <end position="1412"/>
    </location>
</feature>
<feature type="domain" description="Sushi" evidence="8">
    <location>
        <begin position="978"/>
        <end position="1037"/>
    </location>
</feature>
<evidence type="ECO:0000256" key="2">
    <source>
        <dbReference type="ARBA" id="ARBA00022737"/>
    </source>
</evidence>
<dbReference type="Proteomes" id="UP001652662">
    <property type="component" value="Chromosome 23"/>
</dbReference>
<feature type="domain" description="Sushi" evidence="8">
    <location>
        <begin position="903"/>
        <end position="973"/>
    </location>
</feature>
<feature type="disulfide bond" evidence="5">
    <location>
        <begin position="1096"/>
        <end position="1139"/>
    </location>
</feature>
<dbReference type="CDD" id="cd00033">
    <property type="entry name" value="CCP"/>
    <property type="match status" value="19"/>
</dbReference>
<keyword evidence="6" id="KW-0812">Transmembrane</keyword>
<dbReference type="SUPFAM" id="SSF57535">
    <property type="entry name" value="Complement control module/SCR domain"/>
    <property type="match status" value="21"/>
</dbReference>
<feature type="domain" description="Sushi" evidence="8">
    <location>
        <begin position="1039"/>
        <end position="1093"/>
    </location>
</feature>
<evidence type="ECO:0000256" key="7">
    <source>
        <dbReference type="SAM" id="SignalP"/>
    </source>
</evidence>
<feature type="disulfide bond" evidence="5">
    <location>
        <begin position="1228"/>
        <end position="1271"/>
    </location>
</feature>
<comment type="caution">
    <text evidence="5">Lacks conserved residue(s) required for the propagation of feature annotation.</text>
</comment>
<evidence type="ECO:0000259" key="8">
    <source>
        <dbReference type="PROSITE" id="PS50923"/>
    </source>
</evidence>
<feature type="disulfide bond" evidence="5">
    <location>
        <begin position="561"/>
        <end position="588"/>
    </location>
</feature>
<feature type="domain" description="Sushi" evidence="8">
    <location>
        <begin position="20"/>
        <end position="80"/>
    </location>
</feature>
<feature type="transmembrane region" description="Helical" evidence="6">
    <location>
        <begin position="1351"/>
        <end position="1378"/>
    </location>
</feature>
<keyword evidence="3 5" id="KW-1015">Disulfide bond</keyword>
<proteinExistence type="predicted"/>
<dbReference type="InterPro" id="IPR050350">
    <property type="entry name" value="Compl-Cell_Adhes-Reg"/>
</dbReference>
<gene>
    <name evidence="10" type="primary">LOC103541409</name>
</gene>
<feature type="domain" description="Sushi" evidence="8">
    <location>
        <begin position="143"/>
        <end position="213"/>
    </location>
</feature>
<dbReference type="RefSeq" id="XP_070447271.1">
    <property type="nucleotide sequence ID" value="XM_070591170.1"/>
</dbReference>
<feature type="domain" description="Sushi" evidence="8">
    <location>
        <begin position="215"/>
        <end position="272"/>
    </location>
</feature>
<dbReference type="Pfam" id="PF00084">
    <property type="entry name" value="Sushi"/>
    <property type="match status" value="19"/>
</dbReference>
<accession>A0ABM4M3K0</accession>
<dbReference type="Gene3D" id="2.10.70.10">
    <property type="entry name" value="Complement Module, domain 1"/>
    <property type="match status" value="20"/>
</dbReference>
<dbReference type="PANTHER" id="PTHR19325:SF391">
    <property type="entry name" value="COMPLEMENT RECEPTOR TYPE 2"/>
    <property type="match status" value="1"/>
</dbReference>
<dbReference type="InterPro" id="IPR000436">
    <property type="entry name" value="Sushi_SCR_CCP_dom"/>
</dbReference>
<keyword evidence="4" id="KW-0325">Glycoprotein</keyword>
<feature type="disulfide bond" evidence="5">
    <location>
        <begin position="532"/>
        <end position="575"/>
    </location>
</feature>
<feature type="disulfide bond" evidence="5">
    <location>
        <begin position="305"/>
        <end position="332"/>
    </location>
</feature>
<evidence type="ECO:0000256" key="4">
    <source>
        <dbReference type="ARBA" id="ARBA00023180"/>
    </source>
</evidence>
<feature type="domain" description="Sushi" evidence="8">
    <location>
        <begin position="1094"/>
        <end position="1158"/>
    </location>
</feature>
<dbReference type="GeneID" id="103541409"/>
<keyword evidence="6" id="KW-0472">Membrane</keyword>
<feature type="disulfide bond" evidence="5">
    <location>
        <begin position="1193"/>
        <end position="1220"/>
    </location>
</feature>
<dbReference type="InterPro" id="IPR035976">
    <property type="entry name" value="Sushi/SCR/CCP_sf"/>
</dbReference>
<evidence type="ECO:0000313" key="9">
    <source>
        <dbReference type="Proteomes" id="UP001652662"/>
    </source>
</evidence>
<feature type="domain" description="Sushi" evidence="8">
    <location>
        <begin position="398"/>
        <end position="461"/>
    </location>
</feature>
<evidence type="ECO:0000256" key="5">
    <source>
        <dbReference type="PROSITE-ProRule" id="PRU00302"/>
    </source>
</evidence>
<evidence type="ECO:0000256" key="6">
    <source>
        <dbReference type="SAM" id="Phobius"/>
    </source>
</evidence>
<reference evidence="10" key="1">
    <citation type="submission" date="2025-08" db="UniProtKB">
        <authorList>
            <consortium name="RefSeq"/>
        </authorList>
    </citation>
    <scope>IDENTIFICATION</scope>
    <source>
        <tissue evidence="10">Blood</tissue>
    </source>
</reference>
<dbReference type="PANTHER" id="PTHR19325">
    <property type="entry name" value="COMPLEMENT COMPONENT-RELATED SUSHI DOMAIN-CONTAINING"/>
    <property type="match status" value="1"/>
</dbReference>
<feature type="disulfide bond" evidence="5">
    <location>
        <begin position="22"/>
        <end position="65"/>
    </location>
</feature>
<feature type="domain" description="Sushi" evidence="8">
    <location>
        <begin position="1287"/>
        <end position="1347"/>
    </location>
</feature>
<feature type="disulfide bond" evidence="5">
    <location>
        <begin position="1008"/>
        <end position="1035"/>
    </location>
</feature>
<feature type="disulfide bond" evidence="5">
    <location>
        <begin position="1257"/>
        <end position="1284"/>
    </location>
</feature>
<evidence type="ECO:0000313" key="10">
    <source>
        <dbReference type="RefSeq" id="XP_070447271.1"/>
    </source>
</evidence>
<feature type="disulfide bond" evidence="5">
    <location>
        <begin position="1289"/>
        <end position="1332"/>
    </location>
</feature>
<feature type="domain" description="Sushi" evidence="8">
    <location>
        <begin position="466"/>
        <end position="526"/>
    </location>
</feature>
<keyword evidence="2" id="KW-0677">Repeat</keyword>
<feature type="domain" description="Sushi" evidence="8">
    <location>
        <begin position="274"/>
        <end position="334"/>
    </location>
</feature>
<feature type="domain" description="Sushi" evidence="8">
    <location>
        <begin position="530"/>
        <end position="590"/>
    </location>
</feature>
<feature type="domain" description="Sushi" evidence="8">
    <location>
        <begin position="1226"/>
        <end position="1286"/>
    </location>
</feature>
<sequence>MGAPGLLWVFLALVAPGVLGQCKFLPRYPFAKPKIQSDQSEFAVGTSWEYECLPGFIKSSFFTTCLETSEWSDAQQFCKRKSCMSPRELLHGSVHTPMGIVFGSTITYSCDEGYRLIGDSSATCIISDNIVTWDSDMPFCEIIPCESPPAISNGDFYSSSREHFYYGMVVTYECHIGQNGKKLFDLVGEPSIYCTSKDNRIGIWSSPPPQCITVVKCPVPEVENGIMESGFRRSFSLNDTVMFKCKPGFTMKGSNIVWCQPNSKWNPPLPKCFKGCLLPPDIANGSYSKMDKEFFQIGQKVSYSCEPGYTLIGTNPVQCTSLGTWSPTAPRCEAKSCDAIPNQLLNGRVVAPPSLRLGAEVSFVCDKGYRLNGKSSSQCVVEGMKVLWNNKFPVCERIYCDPPPSIKHGWNSYPSGPIPLNTVVRYSCPGAFRLIGERNIFCRSKDQVKGVWDKAAPICEYYNRNTICREPVVPGGRRNKMSKPPYRHGDSVTFTCDIHFTMKGNKSVWCQANNTWGPTPLPICESDFPLECPSLPRISNGHHTGETVGKFTPGLSVTYSCDPGYLLVGQKTIKCLSSGDWSSGIPTCKEAQCKDPGPFLNGQIAGPEKFRAGVTVDFSCKEGYRLEGPPSSQCVIVGQNALWTKMPTCKEILCPAPPPILHGRHTGSSSVNVPYGSRVTYTCDSDPEKGVNFILIGKNTIYCTADSQKTGTWSGPAPRCELSVSGVQCPPPKILRGRILSGQKNQYSYNDTVVFACAFGFTLKGSKGIRCNAQGTWEPPEPVCEKECQAPPKILNGRKEDRHMIRFDPGTSIKYSCDPGYVLVGEESIHCSFEGVWTPTAPKCKVAECKPIGEQLFVKPQDQFIRSDVNSSCGEGYRLGESVYQLCQGTIPWYVEIRLCEEITCPPPPVIYNGIYTGISSEDIPYGTTVTYTCNPGPEKGVKFNLIGASTIHCISNNQKRGIWSGPAPLCKLSLPAVQCSHVHVANGYKVSGKEAPYFYNDTVTFKCDHGFTLKGSSQIRCKANNTWDPEIPVCEKEAPCQPVRHQELPLDSHVVQVNTSCKDGYQLTGHAYRKCQDAENGVWFQKIPLCKVIQCQPPPVIDNGRLTGVMAQHFLYGNEVSYACDQGFYLLGQKSIRCISDSKGHGSWSGPPPQCLKSSPVTHCPNPEVRHGYKLNNTQSSYSHNDTVYVACNPGFIMNGSHLIRCHTNNKWVPGIPTCIKKAVSDCQPPDRIPNGNYTATDIVRFFPGVSILYSCDEGYLLVGEAVLVCTQEGTWSQPAPFCKEVNCSFPEHMTGMQKGLEPGKMYQYGAIVTLECEDGYTLEGSPQSQCQDDHGWNPPLAVCRSPSSFAPLLFCGLSAGLVFLVFLISVALCMILKHKERNYYTNTGHKEDIHLEAKEVYSIDPYNPAS</sequence>
<feature type="domain" description="Sushi" evidence="8">
    <location>
        <begin position="591"/>
        <end position="651"/>
    </location>
</feature>
<feature type="disulfide bond" evidence="5">
    <location>
        <begin position="276"/>
        <end position="319"/>
    </location>
</feature>
<organism evidence="9 10">
    <name type="scientific">Equus przewalskii</name>
    <name type="common">Przewalski's horse</name>
    <name type="synonym">Equus caballus przewalskii</name>
    <dbReference type="NCBI Taxonomy" id="9798"/>
    <lineage>
        <taxon>Eukaryota</taxon>
        <taxon>Metazoa</taxon>
        <taxon>Chordata</taxon>
        <taxon>Craniata</taxon>
        <taxon>Vertebrata</taxon>
        <taxon>Euteleostomi</taxon>
        <taxon>Mammalia</taxon>
        <taxon>Eutheria</taxon>
        <taxon>Laurasiatheria</taxon>
        <taxon>Perissodactyla</taxon>
        <taxon>Equidae</taxon>
        <taxon>Equus</taxon>
    </lineage>
</organism>
<protein>
    <submittedName>
        <fullName evidence="10">Complement receptor type 2-like isoform X1</fullName>
    </submittedName>
</protein>
<feature type="domain" description="Sushi" evidence="8">
    <location>
        <begin position="335"/>
        <end position="397"/>
    </location>
</feature>
<evidence type="ECO:0000256" key="1">
    <source>
        <dbReference type="ARBA" id="ARBA00022659"/>
    </source>
</evidence>
<feature type="disulfide bond" evidence="5">
    <location>
        <begin position="245"/>
        <end position="272"/>
    </location>
</feature>
<feature type="disulfide bond" evidence="5">
    <location>
        <begin position="757"/>
        <end position="784"/>
    </location>
</feature>
<feature type="disulfide bond" evidence="5">
    <location>
        <begin position="1318"/>
        <end position="1345"/>
    </location>
</feature>
<evidence type="ECO:0000256" key="3">
    <source>
        <dbReference type="ARBA" id="ARBA00023157"/>
    </source>
</evidence>
<feature type="disulfide bond" evidence="5">
    <location>
        <begin position="788"/>
        <end position="831"/>
    </location>
</feature>
<feature type="domain" description="Sushi" evidence="8">
    <location>
        <begin position="786"/>
        <end position="846"/>
    </location>
</feature>
<feature type="signal peptide" evidence="7">
    <location>
        <begin position="1"/>
        <end position="20"/>
    </location>
</feature>
<dbReference type="SMART" id="SM00032">
    <property type="entry name" value="CCP"/>
    <property type="match status" value="21"/>
</dbReference>
<keyword evidence="1 5" id="KW-0768">Sushi</keyword>
<feature type="domain" description="Sushi" evidence="8">
    <location>
        <begin position="727"/>
        <end position="785"/>
    </location>
</feature>
<feature type="domain" description="Sushi" evidence="8">
    <location>
        <begin position="1163"/>
        <end position="1222"/>
    </location>
</feature>
<feature type="domain" description="Sushi" evidence="8">
    <location>
        <begin position="81"/>
        <end position="142"/>
    </location>
</feature>
<feature type="disulfide bond" evidence="5">
    <location>
        <begin position="817"/>
        <end position="844"/>
    </location>
</feature>
<keyword evidence="6" id="KW-1133">Transmembrane helix</keyword>
<keyword evidence="9" id="KW-1185">Reference proteome</keyword>
<feature type="domain" description="Sushi" evidence="8">
    <location>
        <begin position="652"/>
        <end position="722"/>
    </location>
</feature>
<dbReference type="PROSITE" id="PS50923">
    <property type="entry name" value="SUSHI"/>
    <property type="match status" value="20"/>
</dbReference>
<name>A0ABM4M3K0_EQUPR</name>
<keyword evidence="7" id="KW-0732">Signal</keyword>